<feature type="compositionally biased region" description="Low complexity" evidence="1">
    <location>
        <begin position="620"/>
        <end position="630"/>
    </location>
</feature>
<protein>
    <recommendedName>
        <fullName evidence="2">TIR domain-containing protein</fullName>
    </recommendedName>
</protein>
<dbReference type="EMBL" id="LVLJ01003617">
    <property type="protein sequence ID" value="OAE20431.1"/>
    <property type="molecule type" value="Genomic_DNA"/>
</dbReference>
<feature type="compositionally biased region" description="Basic and acidic residues" evidence="1">
    <location>
        <begin position="648"/>
        <end position="673"/>
    </location>
</feature>
<feature type="region of interest" description="Disordered" evidence="1">
    <location>
        <begin position="596"/>
        <end position="702"/>
    </location>
</feature>
<dbReference type="SUPFAM" id="SSF52540">
    <property type="entry name" value="P-loop containing nucleoside triphosphate hydrolases"/>
    <property type="match status" value="1"/>
</dbReference>
<organism evidence="3 4">
    <name type="scientific">Marchantia polymorpha subsp. ruderalis</name>
    <dbReference type="NCBI Taxonomy" id="1480154"/>
    <lineage>
        <taxon>Eukaryota</taxon>
        <taxon>Viridiplantae</taxon>
        <taxon>Streptophyta</taxon>
        <taxon>Embryophyta</taxon>
        <taxon>Marchantiophyta</taxon>
        <taxon>Marchantiopsida</taxon>
        <taxon>Marchantiidae</taxon>
        <taxon>Marchantiales</taxon>
        <taxon>Marchantiaceae</taxon>
        <taxon>Marchantia</taxon>
    </lineage>
</organism>
<feature type="compositionally biased region" description="Polar residues" evidence="1">
    <location>
        <begin position="197"/>
        <end position="206"/>
    </location>
</feature>
<feature type="domain" description="TIR" evidence="2">
    <location>
        <begin position="377"/>
        <end position="496"/>
    </location>
</feature>
<feature type="compositionally biased region" description="Low complexity" evidence="1">
    <location>
        <begin position="148"/>
        <end position="196"/>
    </location>
</feature>
<feature type="compositionally biased region" description="Low complexity" evidence="1">
    <location>
        <begin position="99"/>
        <end position="136"/>
    </location>
</feature>
<feature type="compositionally biased region" description="Polar residues" evidence="1">
    <location>
        <begin position="244"/>
        <end position="260"/>
    </location>
</feature>
<feature type="compositionally biased region" description="Pro residues" evidence="1">
    <location>
        <begin position="74"/>
        <end position="93"/>
    </location>
</feature>
<dbReference type="GO" id="GO:0007165">
    <property type="term" value="P:signal transduction"/>
    <property type="evidence" value="ECO:0007669"/>
    <property type="project" value="InterPro"/>
</dbReference>
<dbReference type="InterPro" id="IPR035897">
    <property type="entry name" value="Toll_tir_struct_dom_sf"/>
</dbReference>
<feature type="compositionally biased region" description="Basic residues" evidence="1">
    <location>
        <begin position="675"/>
        <end position="688"/>
    </location>
</feature>
<dbReference type="InterPro" id="IPR058874">
    <property type="entry name" value="WHD_plant"/>
</dbReference>
<dbReference type="Pfam" id="PF13676">
    <property type="entry name" value="TIR_2"/>
    <property type="match status" value="1"/>
</dbReference>
<evidence type="ECO:0000313" key="4">
    <source>
        <dbReference type="Proteomes" id="UP000077202"/>
    </source>
</evidence>
<feature type="compositionally biased region" description="Low complexity" evidence="1">
    <location>
        <begin position="44"/>
        <end position="70"/>
    </location>
</feature>
<feature type="compositionally biased region" description="Gly residues" evidence="1">
    <location>
        <begin position="218"/>
        <end position="235"/>
    </location>
</feature>
<dbReference type="SUPFAM" id="SSF52200">
    <property type="entry name" value="Toll/Interleukin receptor TIR domain"/>
    <property type="match status" value="1"/>
</dbReference>
<sequence>MGQTPPSVHAPGIPLSRSTSGPHHFSMDNGSASAGASSHLTDNSARAASSPSSVPDASTNPALSSSSSSSLACPRPPVPWSEPPVPSPLPHPPLLGSNVSFPSPARRSSAAGSGVRFTDPSSSPSSPSVSHSIAPLISPPPPPPAPPLAGASPARAQSGGSSSTISSSSSSSPSSAGSTSLSSSGSSSVSSLGASPDKTSSATVLMSTPSTSAAAAAGIGGGAGAGAGASAGAGAGASTSIPSNGGSPSRSFRNPGSPTYSAFASASDSPFFSPSTPTSATPFLTPPSGSFSSSAIHTPRGDRAPPAVVVRPNPALLVSPLRESPFSPPQYGASSGAFQSAAAAGESPGPSFLRTAASPGSTFLRQSTSPTSAGRPRSCDVFISLYGQCPALVRFAKWMRAELELQGVACFSADRSLFSDTRSHDISRRIMNSATFGVVIISRSVFRNRWTMEELRVFLDRRNLVPVFFDLAPADIAVQDIVQRRGKIWEKHGGELWAAYDGDEAEWKDVVHGVLRSEEWRLEAHDGNWRACIRKAVSLLGTRLGRRSIAERERVQTERIDVDEFPFPRNASFTGREKELKHLEEMLSLTMDYPQQELQEPSRKPGDPADSSSSQKFRGASSSAAQQQQLKGKELEEEIGIQPSGGRPEIEADKEAAAALRGREPQRGRDMQRGRQLHRERHMQRKREAHNAKDNVDPTSSRNQGCACISGAAGIGKTELALEYAYRNTDKYRTILWLSAENRYIRQNYLNLAAFLGVDVGSETQAGPDRARVRSFDEQETDAYQRIKREMSRDVPYLLIVDNLESERDWWDGKEITELLPSPGGASHVIITTRLPRVMHLKCIELSTLSNTEAVDLMRGGRHLSPLELEALRDIDEKLARLTLGLAIVSRLLAELHIMPSELLELMGKAEGITDVRNREDEVLRNNPHLFRLLNVCMALLESSSGPVKLAAKMALVGGWFAPVPIPFDLLAQAASTFREKSPLCKCWRSCTGVVFWCCMASKSRRAGGEAAYLLIQYGVARRASRQGCVYFSDVVQVFLRRRGGVAAARAVVQGVRRSGVLALHLEQFWAACFLVLRFGNDPVTVELRVPELLSFTRKVVLPLALRTFSSFTRCQAALELLHLCFNGLDDIEKSFVSQIGDKSFCWRRAKGRSHQVDDYVWHDLTLLKAHLLETRAKLLLRGGLCDAGEELCRTCISIRMVMLGAEHPDTISAQETLAKLVRARNNA</sequence>
<proteinExistence type="predicted"/>
<dbReference type="GO" id="GO:0000725">
    <property type="term" value="P:recombinational repair"/>
    <property type="evidence" value="ECO:0007669"/>
    <property type="project" value="TreeGrafter"/>
</dbReference>
<dbReference type="AlphaFoldDB" id="A0A176VJD0"/>
<evidence type="ECO:0000256" key="1">
    <source>
        <dbReference type="SAM" id="MobiDB-lite"/>
    </source>
</evidence>
<feature type="compositionally biased region" description="Low complexity" evidence="1">
    <location>
        <begin position="332"/>
        <end position="344"/>
    </location>
</feature>
<dbReference type="Gene3D" id="3.40.50.300">
    <property type="entry name" value="P-loop containing nucleotide triphosphate hydrolases"/>
    <property type="match status" value="1"/>
</dbReference>
<dbReference type="Pfam" id="PF25895">
    <property type="entry name" value="WHD_plant_disease"/>
    <property type="match status" value="1"/>
</dbReference>
<feature type="region of interest" description="Disordered" evidence="1">
    <location>
        <begin position="327"/>
        <end position="351"/>
    </location>
</feature>
<name>A0A176VJD0_MARPO</name>
<dbReference type="InterPro" id="IPR000157">
    <property type="entry name" value="TIR_dom"/>
</dbReference>
<dbReference type="Gene3D" id="3.40.50.10140">
    <property type="entry name" value="Toll/interleukin-1 receptor homology (TIR) domain"/>
    <property type="match status" value="1"/>
</dbReference>
<reference evidence="3" key="1">
    <citation type="submission" date="2016-03" db="EMBL/GenBank/DDBJ databases">
        <title>Mechanisms controlling the formation of the plant cell surface in tip-growing cells are functionally conserved among land plants.</title>
        <authorList>
            <person name="Honkanen S."/>
            <person name="Jones V.A."/>
            <person name="Morieri G."/>
            <person name="Champion C."/>
            <person name="Hetherington A.J."/>
            <person name="Kelly S."/>
            <person name="Saint-Marcoux D."/>
            <person name="Proust H."/>
            <person name="Prescott H."/>
            <person name="Dolan L."/>
        </authorList>
    </citation>
    <scope>NUCLEOTIDE SEQUENCE [LARGE SCALE GENOMIC DNA]</scope>
    <source>
        <tissue evidence="3">Whole gametophyte</tissue>
    </source>
</reference>
<accession>A0A176VJD0</accession>
<dbReference type="PROSITE" id="PS50104">
    <property type="entry name" value="TIR"/>
    <property type="match status" value="1"/>
</dbReference>
<feature type="region of interest" description="Disordered" evidence="1">
    <location>
        <begin position="1"/>
        <end position="307"/>
    </location>
</feature>
<feature type="compositionally biased region" description="Polar residues" evidence="1">
    <location>
        <begin position="28"/>
        <end position="43"/>
    </location>
</feature>
<comment type="caution">
    <text evidence="3">The sequence shown here is derived from an EMBL/GenBank/DDBJ whole genome shotgun (WGS) entry which is preliminary data.</text>
</comment>
<feature type="compositionally biased region" description="Pro residues" evidence="1">
    <location>
        <begin position="137"/>
        <end position="147"/>
    </location>
</feature>
<evidence type="ECO:0000313" key="3">
    <source>
        <dbReference type="EMBL" id="OAE20431.1"/>
    </source>
</evidence>
<gene>
    <name evidence="3" type="ORF">AXG93_4905s1310</name>
</gene>
<dbReference type="PANTHER" id="PTHR32472:SF11">
    <property type="entry name" value="DISEASE RESISTANCE PROTEIN (TIR-NBS CLASS)"/>
    <property type="match status" value="1"/>
</dbReference>
<dbReference type="InterPro" id="IPR027417">
    <property type="entry name" value="P-loop_NTPase"/>
</dbReference>
<dbReference type="Proteomes" id="UP000077202">
    <property type="component" value="Unassembled WGS sequence"/>
</dbReference>
<feature type="compositionally biased region" description="Low complexity" evidence="1">
    <location>
        <begin position="207"/>
        <end position="217"/>
    </location>
</feature>
<feature type="compositionally biased region" description="Low complexity" evidence="1">
    <location>
        <begin position="261"/>
        <end position="288"/>
    </location>
</feature>
<dbReference type="PANTHER" id="PTHR32472">
    <property type="entry name" value="DNA REPAIR PROTEIN RADA"/>
    <property type="match status" value="1"/>
</dbReference>
<keyword evidence="4" id="KW-1185">Reference proteome</keyword>
<evidence type="ECO:0000259" key="2">
    <source>
        <dbReference type="PROSITE" id="PS50104"/>
    </source>
</evidence>